<protein>
    <submittedName>
        <fullName evidence="1">Bacillithiol system redox-active protein YtxJ</fullName>
    </submittedName>
</protein>
<dbReference type="STRING" id="79883.GCA_001636495_01546"/>
<sequence length="108" mass="12487">MSKTIVQSVEEFDQIVQENKTFLFFKNSTTCPISHAAFEEFENFVADQNQVPCFYLNVQEARPLSNHIAETFDVKHESPQALLFKDGKVAWNASHWKITYSSLQENVK</sequence>
<evidence type="ECO:0000313" key="2">
    <source>
        <dbReference type="Proteomes" id="UP000322524"/>
    </source>
</evidence>
<dbReference type="RefSeq" id="WP_148987926.1">
    <property type="nucleotide sequence ID" value="NZ_VTEV01000003.1"/>
</dbReference>
<evidence type="ECO:0000313" key="1">
    <source>
        <dbReference type="EMBL" id="TYS69099.1"/>
    </source>
</evidence>
<accession>A0A5D4T1G1</accession>
<dbReference type="EMBL" id="VTEV01000003">
    <property type="protein sequence ID" value="TYS69099.1"/>
    <property type="molecule type" value="Genomic_DNA"/>
</dbReference>
<reference evidence="1 2" key="1">
    <citation type="submission" date="2019-08" db="EMBL/GenBank/DDBJ databases">
        <title>Bacillus genomes from the desert of Cuatro Cienegas, Coahuila.</title>
        <authorList>
            <person name="Olmedo-Alvarez G."/>
        </authorList>
    </citation>
    <scope>NUCLEOTIDE SEQUENCE [LARGE SCALE GENOMIC DNA]</scope>
    <source>
        <strain evidence="1 2">CH28_1T</strain>
    </source>
</reference>
<dbReference type="SUPFAM" id="SSF52833">
    <property type="entry name" value="Thioredoxin-like"/>
    <property type="match status" value="1"/>
</dbReference>
<dbReference type="InterPro" id="IPR022551">
    <property type="entry name" value="BrxC"/>
</dbReference>
<dbReference type="OrthoDB" id="677051at2"/>
<organism evidence="1 2">
    <name type="scientific">Sutcliffiella horikoshii</name>
    <dbReference type="NCBI Taxonomy" id="79883"/>
    <lineage>
        <taxon>Bacteria</taxon>
        <taxon>Bacillati</taxon>
        <taxon>Bacillota</taxon>
        <taxon>Bacilli</taxon>
        <taxon>Bacillales</taxon>
        <taxon>Bacillaceae</taxon>
        <taxon>Sutcliffiella</taxon>
    </lineage>
</organism>
<dbReference type="CDD" id="cd02947">
    <property type="entry name" value="TRX_family"/>
    <property type="match status" value="1"/>
</dbReference>
<dbReference type="NCBIfam" id="TIGR04019">
    <property type="entry name" value="B_thiol_YtxJ"/>
    <property type="match status" value="1"/>
</dbReference>
<dbReference type="AlphaFoldDB" id="A0A5D4T1G1"/>
<dbReference type="Gene3D" id="3.40.30.10">
    <property type="entry name" value="Glutaredoxin"/>
    <property type="match status" value="1"/>
</dbReference>
<dbReference type="Pfam" id="PF11009">
    <property type="entry name" value="BrxC"/>
    <property type="match status" value="1"/>
</dbReference>
<dbReference type="Proteomes" id="UP000322524">
    <property type="component" value="Unassembled WGS sequence"/>
</dbReference>
<name>A0A5D4T1G1_9BACI</name>
<proteinExistence type="predicted"/>
<gene>
    <name evidence="1" type="primary">ytxJ</name>
    <name evidence="1" type="ORF">FZC76_09235</name>
</gene>
<dbReference type="InterPro" id="IPR036249">
    <property type="entry name" value="Thioredoxin-like_sf"/>
</dbReference>
<comment type="caution">
    <text evidence="1">The sequence shown here is derived from an EMBL/GenBank/DDBJ whole genome shotgun (WGS) entry which is preliminary data.</text>
</comment>